<feature type="domain" description="DUF2207" evidence="3">
    <location>
        <begin position="42"/>
        <end position="231"/>
    </location>
</feature>
<accession>A0A1F5Z8E2</accession>
<keyword evidence="2" id="KW-1133">Transmembrane helix</keyword>
<dbReference type="Pfam" id="PF20990">
    <property type="entry name" value="DUF2207_C"/>
    <property type="match status" value="1"/>
</dbReference>
<name>A0A1F5Z8E2_9BACT</name>
<dbReference type="InterPro" id="IPR048389">
    <property type="entry name" value="YciQ-like_C"/>
</dbReference>
<feature type="region of interest" description="Disordered" evidence="1">
    <location>
        <begin position="542"/>
        <end position="572"/>
    </location>
</feature>
<evidence type="ECO:0000313" key="5">
    <source>
        <dbReference type="EMBL" id="OGG08643.1"/>
    </source>
</evidence>
<keyword evidence="2" id="KW-0472">Membrane</keyword>
<sequence length="572" mass="63432">MRNEAVFWYDGGMFGQRLFSLVVLLILFASPVFARHVSAEQISQFQADYEIHSDGSVGVRETIIYDFGASERHGILRNIPYTKTNSDGQKFILAFADFSVADHSGSLMQFTQTKESDEYILKIGDPNRLVNGVQTYVISYNVRGGISYFSDHDELYWNVTGNSSTVPVLAVKSSITLPGNITENDIKVVCFTGYSLSRESDCDTAVARGAVSVQTRNFLPAQAGLTIVVGFPKGIVAVVEPQTDPLTTPLARMLIITVIIIAVTVWYILLPLYIIWRWYTYGRDPRPSIGTASVWFDAPKTKTHRRLLAAEVGTLTDETADMRDIIATIVDLARRGYLRIVETKKNDFTFEKMSHDQKNDILEPFEKTLYEGIFSSLKSVRIKNLTLAAVISQVKDQLYESLVQNRFFNKNPNSTRTIYSVLGVFAFMTMNFPLGIVALVFGRAMPRKTIDGAQAGAVSRSLKQFLASQDEKLQFQAKNQLFFEKLLPYAVAFGVEKIWAMRFRDIDLKQPDWYQGYDSASVNSINLVSSLNRSLTNFSSVATPTRSSSGFSSGFSGGSSGGGGGGGGTSSW</sequence>
<feature type="transmembrane region" description="Helical" evidence="2">
    <location>
        <begin position="253"/>
        <end position="276"/>
    </location>
</feature>
<feature type="compositionally biased region" description="Gly residues" evidence="1">
    <location>
        <begin position="555"/>
        <end position="572"/>
    </location>
</feature>
<dbReference type="AlphaFoldDB" id="A0A1F5Z8E2"/>
<evidence type="ECO:0000256" key="2">
    <source>
        <dbReference type="SAM" id="Phobius"/>
    </source>
</evidence>
<dbReference type="Pfam" id="PF09972">
    <property type="entry name" value="DUF2207"/>
    <property type="match status" value="1"/>
</dbReference>
<evidence type="ECO:0008006" key="7">
    <source>
        <dbReference type="Google" id="ProtNLM"/>
    </source>
</evidence>
<dbReference type="Proteomes" id="UP000176854">
    <property type="component" value="Unassembled WGS sequence"/>
</dbReference>
<feature type="domain" description="Predicted membrane protein YciQ-like C-terminal" evidence="4">
    <location>
        <begin position="309"/>
        <end position="503"/>
    </location>
</feature>
<protein>
    <recommendedName>
        <fullName evidence="7">DUF2207 domain-containing protein</fullName>
    </recommendedName>
</protein>
<keyword evidence="2" id="KW-0812">Transmembrane</keyword>
<dbReference type="InterPro" id="IPR018702">
    <property type="entry name" value="DUF2207"/>
</dbReference>
<evidence type="ECO:0000313" key="6">
    <source>
        <dbReference type="Proteomes" id="UP000176854"/>
    </source>
</evidence>
<organism evidence="5 6">
    <name type="scientific">Candidatus Gottesmanbacteria bacterium RBG_16_43_7</name>
    <dbReference type="NCBI Taxonomy" id="1798373"/>
    <lineage>
        <taxon>Bacteria</taxon>
        <taxon>Candidatus Gottesmaniibacteriota</taxon>
    </lineage>
</organism>
<dbReference type="EMBL" id="MFJC01000057">
    <property type="protein sequence ID" value="OGG08643.1"/>
    <property type="molecule type" value="Genomic_DNA"/>
</dbReference>
<comment type="caution">
    <text evidence="5">The sequence shown here is derived from an EMBL/GenBank/DDBJ whole genome shotgun (WGS) entry which is preliminary data.</text>
</comment>
<evidence type="ECO:0000259" key="4">
    <source>
        <dbReference type="Pfam" id="PF20990"/>
    </source>
</evidence>
<dbReference type="STRING" id="1798373.A2154_05080"/>
<evidence type="ECO:0000259" key="3">
    <source>
        <dbReference type="Pfam" id="PF09972"/>
    </source>
</evidence>
<gene>
    <name evidence="5" type="ORF">A2154_05080</name>
</gene>
<evidence type="ECO:0000256" key="1">
    <source>
        <dbReference type="SAM" id="MobiDB-lite"/>
    </source>
</evidence>
<feature type="transmembrane region" description="Helical" evidence="2">
    <location>
        <begin position="418"/>
        <end position="441"/>
    </location>
</feature>
<reference evidence="5 6" key="1">
    <citation type="journal article" date="2016" name="Nat. Commun.">
        <title>Thousands of microbial genomes shed light on interconnected biogeochemical processes in an aquifer system.</title>
        <authorList>
            <person name="Anantharaman K."/>
            <person name="Brown C.T."/>
            <person name="Hug L.A."/>
            <person name="Sharon I."/>
            <person name="Castelle C.J."/>
            <person name="Probst A.J."/>
            <person name="Thomas B.C."/>
            <person name="Singh A."/>
            <person name="Wilkins M.J."/>
            <person name="Karaoz U."/>
            <person name="Brodie E.L."/>
            <person name="Williams K.H."/>
            <person name="Hubbard S.S."/>
            <person name="Banfield J.F."/>
        </authorList>
    </citation>
    <scope>NUCLEOTIDE SEQUENCE [LARGE SCALE GENOMIC DNA]</scope>
</reference>
<proteinExistence type="predicted"/>